<accession>E1ZW19</accession>
<evidence type="ECO:0000256" key="1">
    <source>
        <dbReference type="SAM" id="MobiDB-lite"/>
    </source>
</evidence>
<dbReference type="AlphaFoldDB" id="E1ZW19"/>
<keyword evidence="3" id="KW-1185">Reference proteome</keyword>
<reference evidence="2 3" key="1">
    <citation type="journal article" date="2010" name="Science">
        <title>Genomic comparison of the ants Camponotus floridanus and Harpegnathos saltator.</title>
        <authorList>
            <person name="Bonasio R."/>
            <person name="Zhang G."/>
            <person name="Ye C."/>
            <person name="Mutti N.S."/>
            <person name="Fang X."/>
            <person name="Qin N."/>
            <person name="Donahue G."/>
            <person name="Yang P."/>
            <person name="Li Q."/>
            <person name="Li C."/>
            <person name="Zhang P."/>
            <person name="Huang Z."/>
            <person name="Berger S.L."/>
            <person name="Reinberg D."/>
            <person name="Wang J."/>
            <person name="Liebig J."/>
        </authorList>
    </citation>
    <scope>NUCLEOTIDE SEQUENCE [LARGE SCALE GENOMIC DNA]</scope>
    <source>
        <strain evidence="3">C129</strain>
    </source>
</reference>
<protein>
    <submittedName>
        <fullName evidence="2">Uncharacterized protein</fullName>
    </submittedName>
</protein>
<organism evidence="3">
    <name type="scientific">Camponotus floridanus</name>
    <name type="common">Florida carpenter ant</name>
    <dbReference type="NCBI Taxonomy" id="104421"/>
    <lineage>
        <taxon>Eukaryota</taxon>
        <taxon>Metazoa</taxon>
        <taxon>Ecdysozoa</taxon>
        <taxon>Arthropoda</taxon>
        <taxon>Hexapoda</taxon>
        <taxon>Insecta</taxon>
        <taxon>Pterygota</taxon>
        <taxon>Neoptera</taxon>
        <taxon>Endopterygota</taxon>
        <taxon>Hymenoptera</taxon>
        <taxon>Apocrita</taxon>
        <taxon>Aculeata</taxon>
        <taxon>Formicoidea</taxon>
        <taxon>Formicidae</taxon>
        <taxon>Formicinae</taxon>
        <taxon>Camponotus</taxon>
    </lineage>
</organism>
<feature type="region of interest" description="Disordered" evidence="1">
    <location>
        <begin position="151"/>
        <end position="179"/>
    </location>
</feature>
<dbReference type="Proteomes" id="UP000000311">
    <property type="component" value="Unassembled WGS sequence"/>
</dbReference>
<sequence length="285" mass="32317">MTSTSATVFVFDSLVITDYIDRSQYFHQETKDYYIVNIVVSKKHIIITYKRNKKQYAKNTACYKTTQDIPGLAGALAPIVWSLPLKRETRRQSGGVEKRYLLMYYTAAVRQRVDYTLLLHVTFTESSGALSLSTSSRMTTFRDDIESALEKQSNAEAGGVDTSSENNHLQNEDDFEPNNVIGGDNHMEVENDIIPNHFNEGENQGENVPKGYAIRDPEGEGQDVMSSMHWMLNPFSLEHIKNDYLLTINSKISLHGNVINNSCIVYEEADTGERILRTLNDPNEM</sequence>
<dbReference type="InParanoid" id="E1ZW19"/>
<evidence type="ECO:0000313" key="3">
    <source>
        <dbReference type="Proteomes" id="UP000000311"/>
    </source>
</evidence>
<name>E1ZW19_CAMFO</name>
<evidence type="ECO:0000313" key="2">
    <source>
        <dbReference type="EMBL" id="EFN74625.1"/>
    </source>
</evidence>
<feature type="compositionally biased region" description="Polar residues" evidence="1">
    <location>
        <begin position="151"/>
        <end position="169"/>
    </location>
</feature>
<dbReference type="EMBL" id="GL434739">
    <property type="protein sequence ID" value="EFN74625.1"/>
    <property type="molecule type" value="Genomic_DNA"/>
</dbReference>
<proteinExistence type="predicted"/>
<gene>
    <name evidence="2" type="ORF">EAG_01361</name>
</gene>